<protein>
    <recommendedName>
        <fullName evidence="2">Kazal-like domain-containing protein</fullName>
    </recommendedName>
</protein>
<dbReference type="EMBL" id="JACEEZ010007575">
    <property type="protein sequence ID" value="KAG0723954.1"/>
    <property type="molecule type" value="Genomic_DNA"/>
</dbReference>
<gene>
    <name evidence="3" type="ORF">GWK47_041631</name>
</gene>
<dbReference type="OrthoDB" id="5988724at2759"/>
<dbReference type="SMART" id="SM00280">
    <property type="entry name" value="KAZAL"/>
    <property type="match status" value="1"/>
</dbReference>
<feature type="region of interest" description="Disordered" evidence="1">
    <location>
        <begin position="93"/>
        <end position="133"/>
    </location>
</feature>
<dbReference type="Pfam" id="PF07648">
    <property type="entry name" value="Kazal_2"/>
    <property type="match status" value="1"/>
</dbReference>
<dbReference type="Proteomes" id="UP000770661">
    <property type="component" value="Unassembled WGS sequence"/>
</dbReference>
<evidence type="ECO:0000313" key="4">
    <source>
        <dbReference type="Proteomes" id="UP000770661"/>
    </source>
</evidence>
<evidence type="ECO:0000313" key="3">
    <source>
        <dbReference type="EMBL" id="KAG0723954.1"/>
    </source>
</evidence>
<dbReference type="SUPFAM" id="SSF100895">
    <property type="entry name" value="Kazal-type serine protease inhibitors"/>
    <property type="match status" value="1"/>
</dbReference>
<dbReference type="PROSITE" id="PS51465">
    <property type="entry name" value="KAZAL_2"/>
    <property type="match status" value="1"/>
</dbReference>
<evidence type="ECO:0000259" key="2">
    <source>
        <dbReference type="PROSITE" id="PS51465"/>
    </source>
</evidence>
<dbReference type="Gene3D" id="3.30.60.30">
    <property type="match status" value="1"/>
</dbReference>
<proteinExistence type="predicted"/>
<dbReference type="InterPro" id="IPR036058">
    <property type="entry name" value="Kazal_dom_sf"/>
</dbReference>
<feature type="compositionally biased region" description="Low complexity" evidence="1">
    <location>
        <begin position="98"/>
        <end position="109"/>
    </location>
</feature>
<keyword evidence="4" id="KW-1185">Reference proteome</keyword>
<name>A0A8J4YIV2_CHIOP</name>
<comment type="caution">
    <text evidence="3">The sequence shown here is derived from an EMBL/GenBank/DDBJ whole genome shotgun (WGS) entry which is preliminary data.</text>
</comment>
<dbReference type="InterPro" id="IPR002350">
    <property type="entry name" value="Kazal_dom"/>
</dbReference>
<sequence>MLLPDLPQWLPYSPYPSIPLTLAYPLRPYSNSPCHFPPVAALPRGPDCDVRCDRTYEPVCGTDGETYTNQCLMEHADCLNPFGSITAASDGPCGGLVSGAPSGPSASSSEESEERDESTSLARSPDTSFVLAV</sequence>
<organism evidence="3 4">
    <name type="scientific">Chionoecetes opilio</name>
    <name type="common">Atlantic snow crab</name>
    <name type="synonym">Cancer opilio</name>
    <dbReference type="NCBI Taxonomy" id="41210"/>
    <lineage>
        <taxon>Eukaryota</taxon>
        <taxon>Metazoa</taxon>
        <taxon>Ecdysozoa</taxon>
        <taxon>Arthropoda</taxon>
        <taxon>Crustacea</taxon>
        <taxon>Multicrustacea</taxon>
        <taxon>Malacostraca</taxon>
        <taxon>Eumalacostraca</taxon>
        <taxon>Eucarida</taxon>
        <taxon>Decapoda</taxon>
        <taxon>Pleocyemata</taxon>
        <taxon>Brachyura</taxon>
        <taxon>Eubrachyura</taxon>
        <taxon>Majoidea</taxon>
        <taxon>Majidae</taxon>
        <taxon>Chionoecetes</taxon>
    </lineage>
</organism>
<accession>A0A8J4YIV2</accession>
<evidence type="ECO:0000256" key="1">
    <source>
        <dbReference type="SAM" id="MobiDB-lite"/>
    </source>
</evidence>
<feature type="domain" description="Kazal-like" evidence="2">
    <location>
        <begin position="42"/>
        <end position="95"/>
    </location>
</feature>
<reference evidence="3" key="1">
    <citation type="submission" date="2020-07" db="EMBL/GenBank/DDBJ databases">
        <title>The High-quality genome of the commercially important snow crab, Chionoecetes opilio.</title>
        <authorList>
            <person name="Jeong J.-H."/>
            <person name="Ryu S."/>
        </authorList>
    </citation>
    <scope>NUCLEOTIDE SEQUENCE</scope>
    <source>
        <strain evidence="3">MADBK_172401_WGS</strain>
        <tissue evidence="3">Digestive gland</tissue>
    </source>
</reference>
<dbReference type="CDD" id="cd00104">
    <property type="entry name" value="KAZAL_FS"/>
    <property type="match status" value="1"/>
</dbReference>
<dbReference type="AlphaFoldDB" id="A0A8J4YIV2"/>